<accession>A0A8H7ABW9</accession>
<name>A0A8H7ABW9_9EURO</name>
<dbReference type="Proteomes" id="UP000606974">
    <property type="component" value="Unassembled WGS sequence"/>
</dbReference>
<keyword evidence="2" id="KW-1185">Reference proteome</keyword>
<evidence type="ECO:0000313" key="1">
    <source>
        <dbReference type="EMBL" id="KAF7506298.1"/>
    </source>
</evidence>
<gene>
    <name evidence="1" type="ORF">GJ744_011871</name>
</gene>
<organism evidence="1 2">
    <name type="scientific">Endocarpon pusillum</name>
    <dbReference type="NCBI Taxonomy" id="364733"/>
    <lineage>
        <taxon>Eukaryota</taxon>
        <taxon>Fungi</taxon>
        <taxon>Dikarya</taxon>
        <taxon>Ascomycota</taxon>
        <taxon>Pezizomycotina</taxon>
        <taxon>Eurotiomycetes</taxon>
        <taxon>Chaetothyriomycetidae</taxon>
        <taxon>Verrucariales</taxon>
        <taxon>Verrucariaceae</taxon>
        <taxon>Endocarpon</taxon>
    </lineage>
</organism>
<dbReference type="EMBL" id="JAACFV010000089">
    <property type="protein sequence ID" value="KAF7506298.1"/>
    <property type="molecule type" value="Genomic_DNA"/>
</dbReference>
<evidence type="ECO:0000313" key="2">
    <source>
        <dbReference type="Proteomes" id="UP000606974"/>
    </source>
</evidence>
<dbReference type="AlphaFoldDB" id="A0A8H7ABW9"/>
<sequence length="83" mass="10049">MAEESRERRKKVTRKVIQKGGVIEVNKARKQIRWGQNYSLDAIKARHKQIRQYHRKAQRRVNKDIEAFGEVAQWKRAIIHELW</sequence>
<comment type="caution">
    <text evidence="1">The sequence shown here is derived from an EMBL/GenBank/DDBJ whole genome shotgun (WGS) entry which is preliminary data.</text>
</comment>
<proteinExistence type="predicted"/>
<protein>
    <submittedName>
        <fullName evidence="1">Uncharacterized protein</fullName>
    </submittedName>
</protein>
<reference evidence="1" key="1">
    <citation type="submission" date="2020-02" db="EMBL/GenBank/DDBJ databases">
        <authorList>
            <person name="Palmer J.M."/>
        </authorList>
    </citation>
    <scope>NUCLEOTIDE SEQUENCE</scope>
    <source>
        <strain evidence="1">EPUS1.4</strain>
        <tissue evidence="1">Thallus</tissue>
    </source>
</reference>